<evidence type="ECO:0000313" key="15">
    <source>
        <dbReference type="EMBL" id="OHB05094.1"/>
    </source>
</evidence>
<dbReference type="PANTHER" id="PTHR10954:SF18">
    <property type="entry name" value="RIBONUCLEASE HII"/>
    <property type="match status" value="1"/>
</dbReference>
<dbReference type="Gene3D" id="3.30.420.10">
    <property type="entry name" value="Ribonuclease H-like superfamily/Ribonuclease H"/>
    <property type="match status" value="1"/>
</dbReference>
<dbReference type="PANTHER" id="PTHR10954">
    <property type="entry name" value="RIBONUCLEASE H2 SUBUNIT A"/>
    <property type="match status" value="1"/>
</dbReference>
<evidence type="ECO:0000256" key="9">
    <source>
        <dbReference type="ARBA" id="ARBA00022759"/>
    </source>
</evidence>
<sequence>MIKHIIGIDEVGRGPLAGPITFCAFCAHNDFNFKKFRIPLKDSKQLNRQKREEIFKVLNKLSQEKQVSFSISSASNILIDKKGLSFCIKKCISDCLKKLSINSKTTKVLLDGGLHAPSKFIFQETIVKGDTKKYIIAFASIVAKVSRDKYMTTMSRVHPHYSFEKNKGYGTALHIKAIKKHGPSKIHRKSFLKNIF</sequence>
<dbReference type="InterPro" id="IPR001352">
    <property type="entry name" value="RNase_HII/HIII"/>
</dbReference>
<keyword evidence="11" id="KW-0464">Manganese</keyword>
<dbReference type="Proteomes" id="UP000177068">
    <property type="component" value="Unassembled WGS sequence"/>
</dbReference>
<evidence type="ECO:0000256" key="4">
    <source>
        <dbReference type="ARBA" id="ARBA00004496"/>
    </source>
</evidence>
<keyword evidence="8 12" id="KW-0479">Metal-binding</keyword>
<dbReference type="GO" id="GO:0006298">
    <property type="term" value="P:mismatch repair"/>
    <property type="evidence" value="ECO:0007669"/>
    <property type="project" value="TreeGrafter"/>
</dbReference>
<comment type="cofactor">
    <cofactor evidence="12">
        <name>Mn(2+)</name>
        <dbReference type="ChEBI" id="CHEBI:29035"/>
    </cofactor>
    <cofactor evidence="12">
        <name>Mg(2+)</name>
        <dbReference type="ChEBI" id="CHEBI:18420"/>
    </cofactor>
    <text evidence="12">Manganese or magnesium. Binds 1 divalent metal ion per monomer in the absence of substrate. May bind a second metal ion after substrate binding.</text>
</comment>
<dbReference type="InterPro" id="IPR024567">
    <property type="entry name" value="RNase_HII/HIII_dom"/>
</dbReference>
<feature type="binding site" evidence="12">
    <location>
        <position position="10"/>
    </location>
    <ligand>
        <name>a divalent metal cation</name>
        <dbReference type="ChEBI" id="CHEBI:60240"/>
    </ligand>
</feature>
<dbReference type="GO" id="GO:0046872">
    <property type="term" value="F:metal ion binding"/>
    <property type="evidence" value="ECO:0007669"/>
    <property type="project" value="UniProtKB-KW"/>
</dbReference>
<reference evidence="15 16" key="1">
    <citation type="journal article" date="2016" name="Nat. Commun.">
        <title>Thousands of microbial genomes shed light on interconnected biogeochemical processes in an aquifer system.</title>
        <authorList>
            <person name="Anantharaman K."/>
            <person name="Brown C.T."/>
            <person name="Hug L.A."/>
            <person name="Sharon I."/>
            <person name="Castelle C.J."/>
            <person name="Probst A.J."/>
            <person name="Thomas B.C."/>
            <person name="Singh A."/>
            <person name="Wilkins M.J."/>
            <person name="Karaoz U."/>
            <person name="Brodie E.L."/>
            <person name="Williams K.H."/>
            <person name="Hubbard S.S."/>
            <person name="Banfield J.F."/>
        </authorList>
    </citation>
    <scope>NUCLEOTIDE SEQUENCE [LARGE SCALE GENOMIC DNA]</scope>
</reference>
<evidence type="ECO:0000256" key="1">
    <source>
        <dbReference type="ARBA" id="ARBA00000077"/>
    </source>
</evidence>
<dbReference type="SUPFAM" id="SSF53098">
    <property type="entry name" value="Ribonuclease H-like"/>
    <property type="match status" value="1"/>
</dbReference>
<evidence type="ECO:0000256" key="13">
    <source>
        <dbReference type="RuleBase" id="RU003515"/>
    </source>
</evidence>
<dbReference type="InterPro" id="IPR036397">
    <property type="entry name" value="RNaseH_sf"/>
</dbReference>
<dbReference type="GO" id="GO:0032299">
    <property type="term" value="C:ribonuclease H2 complex"/>
    <property type="evidence" value="ECO:0007669"/>
    <property type="project" value="TreeGrafter"/>
</dbReference>
<dbReference type="AlphaFoldDB" id="A0A1G2U6K3"/>
<comment type="cofactor">
    <cofactor evidence="2">
        <name>Mg(2+)</name>
        <dbReference type="ChEBI" id="CHEBI:18420"/>
    </cofactor>
</comment>
<keyword evidence="7 12" id="KW-0540">Nuclease</keyword>
<dbReference type="GO" id="GO:0003723">
    <property type="term" value="F:RNA binding"/>
    <property type="evidence" value="ECO:0007669"/>
    <property type="project" value="UniProtKB-UniRule"/>
</dbReference>
<feature type="domain" description="RNase H type-2" evidence="14">
    <location>
        <begin position="3"/>
        <end position="196"/>
    </location>
</feature>
<dbReference type="EMBL" id="MHWG01000022">
    <property type="protein sequence ID" value="OHB05094.1"/>
    <property type="molecule type" value="Genomic_DNA"/>
</dbReference>
<name>A0A1G2U6K3_9BACT</name>
<comment type="catalytic activity">
    <reaction evidence="1 12 13">
        <text>Endonucleolytic cleavage to 5'-phosphomonoester.</text>
        <dbReference type="EC" id="3.1.26.4"/>
    </reaction>
</comment>
<comment type="caution">
    <text evidence="15">The sequence shown here is derived from an EMBL/GenBank/DDBJ whole genome shotgun (WGS) entry which is preliminary data.</text>
</comment>
<evidence type="ECO:0000256" key="12">
    <source>
        <dbReference type="PROSITE-ProRule" id="PRU01319"/>
    </source>
</evidence>
<evidence type="ECO:0000313" key="16">
    <source>
        <dbReference type="Proteomes" id="UP000177068"/>
    </source>
</evidence>
<dbReference type="InterPro" id="IPR012337">
    <property type="entry name" value="RNaseH-like_sf"/>
</dbReference>
<evidence type="ECO:0000256" key="8">
    <source>
        <dbReference type="ARBA" id="ARBA00022723"/>
    </source>
</evidence>
<comment type="similarity">
    <text evidence="5 13">Belongs to the RNase HII family.</text>
</comment>
<dbReference type="InterPro" id="IPR022898">
    <property type="entry name" value="RNase_HII"/>
</dbReference>
<gene>
    <name evidence="15" type="ORF">A3A26_00610</name>
</gene>
<dbReference type="GO" id="GO:0005737">
    <property type="term" value="C:cytoplasm"/>
    <property type="evidence" value="ECO:0007669"/>
    <property type="project" value="UniProtKB-SubCell"/>
</dbReference>
<evidence type="ECO:0000256" key="7">
    <source>
        <dbReference type="ARBA" id="ARBA00022722"/>
    </source>
</evidence>
<evidence type="ECO:0000256" key="11">
    <source>
        <dbReference type="ARBA" id="ARBA00023211"/>
    </source>
</evidence>
<keyword evidence="10 12" id="KW-0378">Hydrolase</keyword>
<feature type="binding site" evidence="12">
    <location>
        <position position="111"/>
    </location>
    <ligand>
        <name>a divalent metal cation</name>
        <dbReference type="ChEBI" id="CHEBI:60240"/>
    </ligand>
</feature>
<evidence type="ECO:0000259" key="14">
    <source>
        <dbReference type="PROSITE" id="PS51975"/>
    </source>
</evidence>
<dbReference type="GO" id="GO:0004523">
    <property type="term" value="F:RNA-DNA hybrid ribonuclease activity"/>
    <property type="evidence" value="ECO:0007669"/>
    <property type="project" value="UniProtKB-UniRule"/>
</dbReference>
<feature type="binding site" evidence="12">
    <location>
        <position position="9"/>
    </location>
    <ligand>
        <name>a divalent metal cation</name>
        <dbReference type="ChEBI" id="CHEBI:60240"/>
    </ligand>
</feature>
<dbReference type="NCBIfam" id="NF000595">
    <property type="entry name" value="PRK00015.1-3"/>
    <property type="match status" value="1"/>
</dbReference>
<comment type="subcellular location">
    <subcellularLocation>
        <location evidence="4">Cytoplasm</location>
    </subcellularLocation>
</comment>
<accession>A0A1G2U6K3</accession>
<organism evidence="15 16">
    <name type="scientific">Candidatus Zambryskibacteria bacterium RIFCSPLOWO2_01_FULL_47_14</name>
    <dbReference type="NCBI Taxonomy" id="1802763"/>
    <lineage>
        <taxon>Bacteria</taxon>
        <taxon>Candidatus Zambryskiibacteriota</taxon>
    </lineage>
</organism>
<evidence type="ECO:0000256" key="3">
    <source>
        <dbReference type="ARBA" id="ARBA00004065"/>
    </source>
</evidence>
<keyword evidence="9 12" id="KW-0255">Endonuclease</keyword>
<evidence type="ECO:0000256" key="2">
    <source>
        <dbReference type="ARBA" id="ARBA00001946"/>
    </source>
</evidence>
<comment type="function">
    <text evidence="3 13">Endonuclease that specifically degrades the RNA of RNA-DNA hybrids.</text>
</comment>
<evidence type="ECO:0000256" key="6">
    <source>
        <dbReference type="ARBA" id="ARBA00022490"/>
    </source>
</evidence>
<dbReference type="CDD" id="cd07182">
    <property type="entry name" value="RNase_HII_bacteria_HII_like"/>
    <property type="match status" value="1"/>
</dbReference>
<protein>
    <recommendedName>
        <fullName evidence="13">Ribonuclease</fullName>
        <ecNumber evidence="13">3.1.26.4</ecNumber>
    </recommendedName>
</protein>
<dbReference type="EC" id="3.1.26.4" evidence="13"/>
<proteinExistence type="inferred from homology"/>
<keyword evidence="6" id="KW-0963">Cytoplasm</keyword>
<dbReference type="GO" id="GO:0043137">
    <property type="term" value="P:DNA replication, removal of RNA primer"/>
    <property type="evidence" value="ECO:0007669"/>
    <property type="project" value="TreeGrafter"/>
</dbReference>
<dbReference type="PROSITE" id="PS51975">
    <property type="entry name" value="RNASE_H_2"/>
    <property type="match status" value="1"/>
</dbReference>
<dbReference type="Pfam" id="PF01351">
    <property type="entry name" value="RNase_HII"/>
    <property type="match status" value="1"/>
</dbReference>
<evidence type="ECO:0000256" key="10">
    <source>
        <dbReference type="ARBA" id="ARBA00022801"/>
    </source>
</evidence>
<evidence type="ECO:0000256" key="5">
    <source>
        <dbReference type="ARBA" id="ARBA00007383"/>
    </source>
</evidence>